<feature type="domain" description="Pirin N-terminal" evidence="3">
    <location>
        <begin position="68"/>
        <end position="165"/>
    </location>
</feature>
<dbReference type="InterPro" id="IPR003829">
    <property type="entry name" value="Pirin_N_dom"/>
</dbReference>
<dbReference type="EMBL" id="JABWAB010000003">
    <property type="protein sequence ID" value="KAF6057207.1"/>
    <property type="molecule type" value="Genomic_DNA"/>
</dbReference>
<comment type="similarity">
    <text evidence="1 2">Belongs to the pirin family.</text>
</comment>
<reference evidence="5" key="1">
    <citation type="submission" date="2020-03" db="EMBL/GenBank/DDBJ databases">
        <title>FDA dAtabase for Regulatory Grade micrObial Sequences (FDA-ARGOS): Supporting development and validation of Infectious Disease Dx tests.</title>
        <authorList>
            <person name="Campos J."/>
            <person name="Goldberg B."/>
            <person name="Tallon L."/>
            <person name="Sadzewicz L."/>
            <person name="Vavikolanu K."/>
            <person name="Mehta A."/>
            <person name="Aluvathingal J."/>
            <person name="Nadendla S."/>
            <person name="Nandy P."/>
            <person name="Geyer C."/>
            <person name="Yan Y."/>
            <person name="Sichtig H."/>
        </authorList>
    </citation>
    <scope>NUCLEOTIDE SEQUENCE [LARGE SCALE GENOMIC DNA]</scope>
    <source>
        <strain evidence="5">FDAARGOS_652</strain>
    </source>
</reference>
<dbReference type="InterPro" id="IPR012093">
    <property type="entry name" value="Pirin"/>
</dbReference>
<dbReference type="PANTHER" id="PTHR13903:SF8">
    <property type="entry name" value="PIRIN"/>
    <property type="match status" value="1"/>
</dbReference>
<evidence type="ECO:0000313" key="5">
    <source>
        <dbReference type="EMBL" id="KAF6057207.1"/>
    </source>
</evidence>
<dbReference type="InterPro" id="IPR008778">
    <property type="entry name" value="Pirin_C_dom"/>
</dbReference>
<evidence type="ECO:0000256" key="1">
    <source>
        <dbReference type="ARBA" id="ARBA00008416"/>
    </source>
</evidence>
<dbReference type="CDD" id="cd02247">
    <property type="entry name" value="cupin_pirin_C"/>
    <property type="match status" value="1"/>
</dbReference>
<evidence type="ECO:0000313" key="6">
    <source>
        <dbReference type="Proteomes" id="UP000590412"/>
    </source>
</evidence>
<gene>
    <name evidence="5" type="ORF">FOB60_001762</name>
</gene>
<dbReference type="PANTHER" id="PTHR13903">
    <property type="entry name" value="PIRIN-RELATED"/>
    <property type="match status" value="1"/>
</dbReference>
<feature type="domain" description="Pirin C-terminal" evidence="4">
    <location>
        <begin position="221"/>
        <end position="329"/>
    </location>
</feature>
<dbReference type="Pfam" id="PF05726">
    <property type="entry name" value="Pirin_C"/>
    <property type="match status" value="1"/>
</dbReference>
<dbReference type="Gene3D" id="2.60.120.10">
    <property type="entry name" value="Jelly Rolls"/>
    <property type="match status" value="2"/>
</dbReference>
<organism evidence="5 6">
    <name type="scientific">Candida parapsilosis</name>
    <name type="common">Yeast</name>
    <dbReference type="NCBI Taxonomy" id="5480"/>
    <lineage>
        <taxon>Eukaryota</taxon>
        <taxon>Fungi</taxon>
        <taxon>Dikarya</taxon>
        <taxon>Ascomycota</taxon>
        <taxon>Saccharomycotina</taxon>
        <taxon>Pichiomycetes</taxon>
        <taxon>Debaryomycetaceae</taxon>
        <taxon>Candida/Lodderomyces clade</taxon>
        <taxon>Candida</taxon>
    </lineage>
</organism>
<proteinExistence type="inferred from homology"/>
<name>A0A8X7NN34_CANPA</name>
<accession>A0A8X7NN34</accession>
<evidence type="ECO:0000256" key="2">
    <source>
        <dbReference type="RuleBase" id="RU003457"/>
    </source>
</evidence>
<dbReference type="SUPFAM" id="SSF51182">
    <property type="entry name" value="RmlC-like cupins"/>
    <property type="match status" value="1"/>
</dbReference>
<dbReference type="Proteomes" id="UP000590412">
    <property type="component" value="Unassembled WGS sequence"/>
</dbReference>
<sequence>MSLLPTSIAISIFLITTVLLYFPSIITASEGIQQQLKLQNIDTNSTMAARTVAKIVTARQQAEGVGATVRRSIGVINQRNFNPFLMLDHFSSAGKNGFPEHPHRGQETITLILHGAMAHEDFTGSKGILYAGDMQFMTAGKGVVHSEMPVPNADGSPTVGMQLWVDLPKNLKKVEPRYRDLREWEIPIAKADDGKVTVKVISGKSYGIESIKDLAYTPINYYYFKVRAGGEFKQELQKGFNYFLYVLKGNKLVLNEDTKVDEFQNVFFNEDGDYITGKNTATTDTDDNELEFILVGGKKLDQEVVQYGPFVLNCKEDVQKAILDYQFAQNGFENIKTWKTLISNGVTPEMIEGPLNGNLEAREKKRATYLEHKKQIEAGSPAKDEL</sequence>
<dbReference type="CDD" id="cd02909">
    <property type="entry name" value="cupin_pirin_N"/>
    <property type="match status" value="1"/>
</dbReference>
<protein>
    <submittedName>
        <fullName evidence="5">Pirin family protein</fullName>
    </submittedName>
</protein>
<dbReference type="OrthoDB" id="198735at2759"/>
<evidence type="ECO:0000259" key="4">
    <source>
        <dbReference type="Pfam" id="PF05726"/>
    </source>
</evidence>
<dbReference type="AlphaFoldDB" id="A0A8X7NN34"/>
<dbReference type="InterPro" id="IPR011051">
    <property type="entry name" value="RmlC_Cupin_sf"/>
</dbReference>
<dbReference type="Pfam" id="PF02678">
    <property type="entry name" value="Pirin"/>
    <property type="match status" value="1"/>
</dbReference>
<evidence type="ECO:0000259" key="3">
    <source>
        <dbReference type="Pfam" id="PF02678"/>
    </source>
</evidence>
<comment type="caution">
    <text evidence="5">The sequence shown here is derived from an EMBL/GenBank/DDBJ whole genome shotgun (WGS) entry which is preliminary data.</text>
</comment>
<dbReference type="InterPro" id="IPR014710">
    <property type="entry name" value="RmlC-like_jellyroll"/>
</dbReference>